<dbReference type="Pfam" id="PF02758">
    <property type="entry name" value="PYRIN"/>
    <property type="match status" value="1"/>
</dbReference>
<dbReference type="SMR" id="A0A5F9CTX4"/>
<feature type="compositionally biased region" description="Basic and acidic residues" evidence="1">
    <location>
        <begin position="122"/>
        <end position="158"/>
    </location>
</feature>
<evidence type="ECO:0000313" key="4">
    <source>
        <dbReference type="Proteomes" id="UP000001811"/>
    </source>
</evidence>
<dbReference type="InterPro" id="IPR004020">
    <property type="entry name" value="DAPIN"/>
</dbReference>
<reference evidence="3" key="2">
    <citation type="submission" date="2025-08" db="UniProtKB">
        <authorList>
            <consortium name="Ensembl"/>
        </authorList>
    </citation>
    <scope>IDENTIFICATION</scope>
    <source>
        <strain evidence="3">Thorbecke</strain>
    </source>
</reference>
<dbReference type="Proteomes" id="UP000001811">
    <property type="component" value="Unplaced"/>
</dbReference>
<proteinExistence type="predicted"/>
<dbReference type="AlphaFoldDB" id="A0A5F9CTX4"/>
<accession>A0A5F9CTX4</accession>
<evidence type="ECO:0000256" key="1">
    <source>
        <dbReference type="SAM" id="MobiDB-lite"/>
    </source>
</evidence>
<dbReference type="GeneTree" id="ENSGT00940000161714"/>
<reference evidence="3 4" key="1">
    <citation type="journal article" date="2011" name="Nature">
        <title>A high-resolution map of human evolutionary constraint using 29 mammals.</title>
        <authorList>
            <person name="Lindblad-Toh K."/>
            <person name="Garber M."/>
            <person name="Zuk O."/>
            <person name="Lin M.F."/>
            <person name="Parker B.J."/>
            <person name="Washietl S."/>
            <person name="Kheradpour P."/>
            <person name="Ernst J."/>
            <person name="Jordan G."/>
            <person name="Mauceli E."/>
            <person name="Ward L.D."/>
            <person name="Lowe C.B."/>
            <person name="Holloway A.K."/>
            <person name="Clamp M."/>
            <person name="Gnerre S."/>
            <person name="Alfoldi J."/>
            <person name="Beal K."/>
            <person name="Chang J."/>
            <person name="Clawson H."/>
            <person name="Cuff J."/>
            <person name="Di Palma F."/>
            <person name="Fitzgerald S."/>
            <person name="Flicek P."/>
            <person name="Guttman M."/>
            <person name="Hubisz M.J."/>
            <person name="Jaffe D.B."/>
            <person name="Jungreis I."/>
            <person name="Kent W.J."/>
            <person name="Kostka D."/>
            <person name="Lara M."/>
            <person name="Martins A.L."/>
            <person name="Massingham T."/>
            <person name="Moltke I."/>
            <person name="Raney B.J."/>
            <person name="Rasmussen M.D."/>
            <person name="Robinson J."/>
            <person name="Stark A."/>
            <person name="Vilella A.J."/>
            <person name="Wen J."/>
            <person name="Xie X."/>
            <person name="Zody M.C."/>
            <person name="Baldwin J."/>
            <person name="Bloom T."/>
            <person name="Chin C.W."/>
            <person name="Heiman D."/>
            <person name="Nicol R."/>
            <person name="Nusbaum C."/>
            <person name="Young S."/>
            <person name="Wilkinson J."/>
            <person name="Worley K.C."/>
            <person name="Kovar C.L."/>
            <person name="Muzny D.M."/>
            <person name="Gibbs R.A."/>
            <person name="Cree A."/>
            <person name="Dihn H.H."/>
            <person name="Fowler G."/>
            <person name="Jhangiani S."/>
            <person name="Joshi V."/>
            <person name="Lee S."/>
            <person name="Lewis L.R."/>
            <person name="Nazareth L.V."/>
            <person name="Okwuonu G."/>
            <person name="Santibanez J."/>
            <person name="Warren W.C."/>
            <person name="Mardis E.R."/>
            <person name="Weinstock G.M."/>
            <person name="Wilson R.K."/>
            <person name="Delehaunty K."/>
            <person name="Dooling D."/>
            <person name="Fronik C."/>
            <person name="Fulton L."/>
            <person name="Fulton B."/>
            <person name="Graves T."/>
            <person name="Minx P."/>
            <person name="Sodergren E."/>
            <person name="Birney E."/>
            <person name="Margulies E.H."/>
            <person name="Herrero J."/>
            <person name="Green E.D."/>
            <person name="Haussler D."/>
            <person name="Siepel A."/>
            <person name="Goldman N."/>
            <person name="Pollard K.S."/>
            <person name="Pedersen J.S."/>
            <person name="Lander E.S."/>
            <person name="Kellis M."/>
        </authorList>
    </citation>
    <scope>NUCLEOTIDE SEQUENCE [LARGE SCALE GENOMIC DNA]</scope>
    <source>
        <strain evidence="4">Thorbecke</strain>
    </source>
</reference>
<dbReference type="SMART" id="SM01289">
    <property type="entry name" value="PYRIN"/>
    <property type="match status" value="1"/>
</dbReference>
<dbReference type="Ensembl" id="ENSOCUT00000050355.1">
    <property type="protein sequence ID" value="ENSOCUP00000037212.1"/>
    <property type="gene ID" value="ENSOCUG00000031657.1"/>
</dbReference>
<keyword evidence="4" id="KW-1185">Reference proteome</keyword>
<dbReference type="Gene3D" id="1.10.533.10">
    <property type="entry name" value="Death Domain, Fas"/>
    <property type="match status" value="1"/>
</dbReference>
<dbReference type="PROSITE" id="PS50824">
    <property type="entry name" value="DAPIN"/>
    <property type="match status" value="1"/>
</dbReference>
<reference evidence="3" key="3">
    <citation type="submission" date="2025-09" db="UniProtKB">
        <authorList>
            <consortium name="Ensembl"/>
        </authorList>
    </citation>
    <scope>IDENTIFICATION</scope>
    <source>
        <strain evidence="3">Thorbecke</strain>
    </source>
</reference>
<dbReference type="Bgee" id="ENSOCUG00000031657">
    <property type="expression patterns" value="Expressed in ovary"/>
</dbReference>
<feature type="region of interest" description="Disordered" evidence="1">
    <location>
        <begin position="122"/>
        <end position="189"/>
    </location>
</feature>
<protein>
    <recommendedName>
        <fullName evidence="2">Pyrin domain-containing protein</fullName>
    </recommendedName>
</protein>
<sequence>MEAVAPSRSFNLPVLLEQLDQDELTTFKNILKNLCQQNELQRVAPAEIKEADGRRLAEMLAAHCPRYWVETVTVQVFEKMNRMDLSEQAKDELGELSQKSLQEKPMALRIVWTHPAKCARMEDPLEHLKDPGEVGTAGRERREGKVSRGERREGKLAEGKASPGERPGSDGEGLRVGRGFPALPDGGLC</sequence>
<evidence type="ECO:0000313" key="3">
    <source>
        <dbReference type="Ensembl" id="ENSOCUP00000037212.1"/>
    </source>
</evidence>
<feature type="domain" description="Pyrin" evidence="2">
    <location>
        <begin position="1"/>
        <end position="95"/>
    </location>
</feature>
<dbReference type="InterPro" id="IPR011029">
    <property type="entry name" value="DEATH-like_dom_sf"/>
</dbReference>
<dbReference type="STRING" id="9986.ENSOCUP00000037212"/>
<dbReference type="InParanoid" id="A0A5F9CTX4"/>
<dbReference type="CDD" id="cd08320">
    <property type="entry name" value="Pyrin_NALPs"/>
    <property type="match status" value="1"/>
</dbReference>
<dbReference type="SUPFAM" id="SSF47986">
    <property type="entry name" value="DEATH domain"/>
    <property type="match status" value="1"/>
</dbReference>
<organism evidence="3 4">
    <name type="scientific">Oryctolagus cuniculus</name>
    <name type="common">Rabbit</name>
    <dbReference type="NCBI Taxonomy" id="9986"/>
    <lineage>
        <taxon>Eukaryota</taxon>
        <taxon>Metazoa</taxon>
        <taxon>Chordata</taxon>
        <taxon>Craniata</taxon>
        <taxon>Vertebrata</taxon>
        <taxon>Euteleostomi</taxon>
        <taxon>Mammalia</taxon>
        <taxon>Eutheria</taxon>
        <taxon>Euarchontoglires</taxon>
        <taxon>Glires</taxon>
        <taxon>Lagomorpha</taxon>
        <taxon>Leporidae</taxon>
        <taxon>Oryctolagus</taxon>
    </lineage>
</organism>
<evidence type="ECO:0000259" key="2">
    <source>
        <dbReference type="PROSITE" id="PS50824"/>
    </source>
</evidence>
<name>A0A5F9CTX4_RABIT</name>